<evidence type="ECO:0008006" key="4">
    <source>
        <dbReference type="Google" id="ProtNLM"/>
    </source>
</evidence>
<proteinExistence type="predicted"/>
<gene>
    <name evidence="2" type="ORF">H8923_16420</name>
</gene>
<evidence type="ECO:0000313" key="3">
    <source>
        <dbReference type="Proteomes" id="UP000609849"/>
    </source>
</evidence>
<sequence>MSRAYDIAEKLKSGSKKPTVKIDDTHTYEINTSKNVGILLKGLVEDTKIDEFEKIDKIIEAGIGKEALKYVDSLDLPMASYVTIVNVIMAAINDVSLEEIEEMEVESSNKNNNNFRKKKRRK</sequence>
<comment type="caution">
    <text evidence="2">The sequence shown here is derived from an EMBL/GenBank/DDBJ whole genome shotgun (WGS) entry which is preliminary data.</text>
</comment>
<keyword evidence="3" id="KW-1185">Reference proteome</keyword>
<protein>
    <recommendedName>
        <fullName evidence="4">Phage XkdN-like protein</fullName>
    </recommendedName>
</protein>
<evidence type="ECO:0000256" key="1">
    <source>
        <dbReference type="SAM" id="MobiDB-lite"/>
    </source>
</evidence>
<accession>A0ABR7JTT8</accession>
<reference evidence="2 3" key="1">
    <citation type="submission" date="2020-08" db="EMBL/GenBank/DDBJ databases">
        <authorList>
            <person name="Liu C."/>
            <person name="Sun Q."/>
        </authorList>
    </citation>
    <scope>NUCLEOTIDE SEQUENCE [LARGE SCALE GENOMIC DNA]</scope>
    <source>
        <strain evidence="2 3">NSJ-18</strain>
    </source>
</reference>
<name>A0ABR7JTT8_9FIRM</name>
<dbReference type="Proteomes" id="UP000609849">
    <property type="component" value="Unassembled WGS sequence"/>
</dbReference>
<feature type="region of interest" description="Disordered" evidence="1">
    <location>
        <begin position="102"/>
        <end position="122"/>
    </location>
</feature>
<organism evidence="2 3">
    <name type="scientific">Romboutsia faecis</name>
    <dbReference type="NCBI Taxonomy" id="2764597"/>
    <lineage>
        <taxon>Bacteria</taxon>
        <taxon>Bacillati</taxon>
        <taxon>Bacillota</taxon>
        <taxon>Clostridia</taxon>
        <taxon>Peptostreptococcales</taxon>
        <taxon>Peptostreptococcaceae</taxon>
        <taxon>Romboutsia</taxon>
    </lineage>
</organism>
<evidence type="ECO:0000313" key="2">
    <source>
        <dbReference type="EMBL" id="MBC5998336.1"/>
    </source>
</evidence>
<dbReference type="RefSeq" id="WP_153972971.1">
    <property type="nucleotide sequence ID" value="NZ_JACRWE010000014.1"/>
</dbReference>
<dbReference type="EMBL" id="JACRWE010000014">
    <property type="protein sequence ID" value="MBC5998336.1"/>
    <property type="molecule type" value="Genomic_DNA"/>
</dbReference>